<feature type="transmembrane region" description="Helical" evidence="1">
    <location>
        <begin position="53"/>
        <end position="77"/>
    </location>
</feature>
<feature type="transmembrane region" description="Helical" evidence="1">
    <location>
        <begin position="89"/>
        <end position="105"/>
    </location>
</feature>
<evidence type="ECO:0000259" key="2">
    <source>
        <dbReference type="Pfam" id="PF20182"/>
    </source>
</evidence>
<feature type="transmembrane region" description="Helical" evidence="1">
    <location>
        <begin position="20"/>
        <end position="41"/>
    </location>
</feature>
<feature type="transmembrane region" description="Helical" evidence="1">
    <location>
        <begin position="155"/>
        <end position="177"/>
    </location>
</feature>
<feature type="domain" description="DUF6545" evidence="2">
    <location>
        <begin position="228"/>
        <end position="367"/>
    </location>
</feature>
<dbReference type="NCBIfam" id="NF042915">
    <property type="entry name" value="MAB_1171c_fam"/>
    <property type="match status" value="1"/>
</dbReference>
<dbReference type="AlphaFoldDB" id="A0A919AYQ3"/>
<keyword evidence="1" id="KW-0472">Membrane</keyword>
<evidence type="ECO:0000313" key="4">
    <source>
        <dbReference type="Proteomes" id="UP000638313"/>
    </source>
</evidence>
<evidence type="ECO:0000313" key="3">
    <source>
        <dbReference type="EMBL" id="GHF32832.1"/>
    </source>
</evidence>
<gene>
    <name evidence="3" type="ORF">GCM10010218_12370</name>
</gene>
<reference evidence="3" key="2">
    <citation type="submission" date="2020-09" db="EMBL/GenBank/DDBJ databases">
        <authorList>
            <person name="Sun Q."/>
            <person name="Ohkuma M."/>
        </authorList>
    </citation>
    <scope>NUCLEOTIDE SEQUENCE</scope>
    <source>
        <strain evidence="3">JCM 4059</strain>
    </source>
</reference>
<proteinExistence type="predicted"/>
<keyword evidence="4" id="KW-1185">Reference proteome</keyword>
<dbReference type="EMBL" id="BNBD01000002">
    <property type="protein sequence ID" value="GHF32832.1"/>
    <property type="molecule type" value="Genomic_DNA"/>
</dbReference>
<name>A0A919AYQ3_9ACTN</name>
<reference evidence="3" key="1">
    <citation type="journal article" date="2014" name="Int. J. Syst. Evol. Microbiol.">
        <title>Complete genome sequence of Corynebacterium casei LMG S-19264T (=DSM 44701T), isolated from a smear-ripened cheese.</title>
        <authorList>
            <consortium name="US DOE Joint Genome Institute (JGI-PGF)"/>
            <person name="Walter F."/>
            <person name="Albersmeier A."/>
            <person name="Kalinowski J."/>
            <person name="Ruckert C."/>
        </authorList>
    </citation>
    <scope>NUCLEOTIDE SEQUENCE</scope>
    <source>
        <strain evidence="3">JCM 4059</strain>
    </source>
</reference>
<protein>
    <recommendedName>
        <fullName evidence="2">DUF6545 domain-containing protein</fullName>
    </recommendedName>
</protein>
<sequence>MGFLFLLRDLKNNRKDRALVLLSLVFLSSALSFIIALPPIWKQIDAALGVPSIAVPLAQSCVMLVLVFQTSVVAYWAFPPAEARRRSKIFGIAGAAAIAGLFATFSQIDPDDFSHFLVRGTFYKAYLGIYIAAYTLAQTYLAVKCWQQARRSVNSWVTASLRIITVGAVITVGQSVIRTADLVADAFGSSADSWLALAWLCGDAGALLTLLGYFLPTLVDRARGVYGWANDHYVYKRLAPLWEALYAATPSIAAVPAESQLRSLVQLRPISFSLYRRITEIRDGMIELRPYLHADVREEAEHRHGTQGLKDPDLAAAVVAEQIRQALASHSQKQAAVELTEYADARVSPETTDEDKHLLLRIARYFTPPPAQVTTPVPS</sequence>
<keyword evidence="1" id="KW-0812">Transmembrane</keyword>
<dbReference type="InterPro" id="IPR050039">
    <property type="entry name" value="MAB_1171c-like"/>
</dbReference>
<evidence type="ECO:0000256" key="1">
    <source>
        <dbReference type="SAM" id="Phobius"/>
    </source>
</evidence>
<comment type="caution">
    <text evidence="3">The sequence shown here is derived from an EMBL/GenBank/DDBJ whole genome shotgun (WGS) entry which is preliminary data.</text>
</comment>
<feature type="transmembrane region" description="Helical" evidence="1">
    <location>
        <begin position="125"/>
        <end position="143"/>
    </location>
</feature>
<keyword evidence="1" id="KW-1133">Transmembrane helix</keyword>
<feature type="transmembrane region" description="Helical" evidence="1">
    <location>
        <begin position="197"/>
        <end position="215"/>
    </location>
</feature>
<dbReference type="Proteomes" id="UP000638313">
    <property type="component" value="Unassembled WGS sequence"/>
</dbReference>
<dbReference type="Pfam" id="PF20182">
    <property type="entry name" value="DUF6545"/>
    <property type="match status" value="1"/>
</dbReference>
<organism evidence="3 4">
    <name type="scientific">Streptomyces mashuensis</name>
    <dbReference type="NCBI Taxonomy" id="33904"/>
    <lineage>
        <taxon>Bacteria</taxon>
        <taxon>Bacillati</taxon>
        <taxon>Actinomycetota</taxon>
        <taxon>Actinomycetes</taxon>
        <taxon>Kitasatosporales</taxon>
        <taxon>Streptomycetaceae</taxon>
        <taxon>Streptomyces</taxon>
    </lineage>
</organism>
<accession>A0A919AYQ3</accession>
<dbReference type="InterPro" id="IPR046675">
    <property type="entry name" value="DUF6545"/>
</dbReference>